<accession>A0ABT1E8W2</accession>
<sequence>MNCKTFAKTNCFLGIIVVILSISFAGMRMVKAADQTYPPGMFERWRNKVLPGVNDGMSASSDAIEHITLTESDRTKFSIDPRHYHGFGADRAESFFVTGNAGTIEVRYTGVMESLDNRQIGLKLTVTNFTLTEPSKGGIEEPIPYLSFSENIREGHSSQGISSFDIHAEFFYEDTGEKFQGKGMYFFYGSLNLGEGVIFKSNNLVHTKRLTNTNVQNSDLGWEGKNDEFKDYLEEDTFNYNSIVAETNTPELLYTVYTRSLKYTQGPGLLEPGTEVPDPDLVKEWSGYNSDLWCAISFSPMAATAPIPEKDLKVSGSDWVKDYDGVKIGDTVLYRVKQKVQILGYSGAYKYTSFSFSDTLPKEVDYIEASICKNGNDIGLEHYTIDYDKNNHSVTGVIRSEYLADGMEYKGETYQLVIKTEVNKKAFDTGKAFSNKGTTTINGDTAETNGTTTKPIAPVLSIEKTVNGKKYEEYKVGEKIPYRLVIKNTVAGSLGKEVIVKDYSLPEDLKIDASSVKVSGIKDAKAKVVHNKLTVSVSELADEVMIVSFNGIGNKTLNGKEIINTASAAAKNVSKEVQDNSKVYINSPEISLTKEVKKYEYQVGEEVEYTIKGRQTIPGGTGRDIVIMDESLPKDMIINPKSVKVTGQAKVVLNGQVIDNEPSIKVKDNKISVQWKYLQNEVVSITFTVKVPAEKNGMEIINTGKMSASNVEKNNMEAKAKIWVNSPQLTLNKRADRESKKYKVGDLVTYTVDLSNKQAGTIARNVVFKDEIKTKGVKLQKNSIVFTDSGGKVIQPASLEIIGNSFTAVLERDCVNTDNYILCDNGKETRQEKQNPKNQKTENLITLEYQAAIVEEALVGKSVENVAVVSGDNTPEEKADEVIIVPKDDTYPGLSIRKTADKAWYNVGDRFYYQLDVTNKIPGTEAKDVIIEDTFQTEGADVEKESLRITFNGEVFEPKEVIFHEDKKKIQIRTGKNLSGEDQIRVCYQGTFNERALLQEKGVLNCGAVSAKNIPPVTDDNTVEIMQKSGILNVRKKADKEAYYVGETGKYSIVVTNPQKDSVVNKVVIEDRMKTKGMISHMDSIKMKLNGKEVEIGKDKLQVQKGKSFQLMTGLDITDKDTLVITYDVTYTEASAVGQAENRVTVRGDKIPPFTDEEIVDLVPPELTLEKTADKKEYSLGDVAEYSLRVTNKFKEATALDVIIYDKLITKGARVIADSFHLFYQNEEVTITDQMLLLREDGFEIRTGINLKENEEIKLKYKVKFTEIMKEECAENKASAQGDNTLQTETELKVPVAITKPLFSPKKEISTGVRTGDGSSVVLYALMIFLALLAGVIWYRKR</sequence>
<dbReference type="NCBIfam" id="TIGR04226">
    <property type="entry name" value="RrgB_K2N_iso_D2"/>
    <property type="match status" value="1"/>
</dbReference>
<keyword evidence="1" id="KW-1133">Transmembrane helix</keyword>
<keyword evidence="1" id="KW-0472">Membrane</keyword>
<dbReference type="PANTHER" id="PTHR34819:SF3">
    <property type="entry name" value="CELL SURFACE PROTEIN"/>
    <property type="match status" value="1"/>
</dbReference>
<reference evidence="3 4" key="1">
    <citation type="journal article" date="2022" name="Genome Biol. Evol.">
        <title>Host diet, physiology and behaviors set the stage for Lachnospiraceae cladogenesis.</title>
        <authorList>
            <person name="Vera-Ponce De Leon A."/>
            <person name="Schneider M."/>
            <person name="Jahnes B.C."/>
            <person name="Sadowski V."/>
            <person name="Camuy-Velez L.A."/>
            <person name="Duan J."/>
            <person name="Sabree Z.L."/>
        </authorList>
    </citation>
    <scope>NUCLEOTIDE SEQUENCE [LARGE SCALE GENOMIC DNA]</scope>
    <source>
        <strain evidence="3 4">PAL113</strain>
    </source>
</reference>
<protein>
    <submittedName>
        <fullName evidence="3">Isopeptide-forming domain-containing fimbrial protein</fullName>
    </submittedName>
</protein>
<comment type="caution">
    <text evidence="3">The sequence shown here is derived from an EMBL/GenBank/DDBJ whole genome shotgun (WGS) entry which is preliminary data.</text>
</comment>
<dbReference type="EMBL" id="JAMZFW010000009">
    <property type="protein sequence ID" value="MCP1102267.1"/>
    <property type="molecule type" value="Genomic_DNA"/>
</dbReference>
<evidence type="ECO:0000313" key="4">
    <source>
        <dbReference type="Proteomes" id="UP001523566"/>
    </source>
</evidence>
<keyword evidence="1" id="KW-0812">Transmembrane</keyword>
<dbReference type="InterPro" id="IPR047589">
    <property type="entry name" value="DUF11_rpt"/>
</dbReference>
<gene>
    <name evidence="3" type="ORF">NK125_07580</name>
</gene>
<evidence type="ECO:0000313" key="3">
    <source>
        <dbReference type="EMBL" id="MCP1102267.1"/>
    </source>
</evidence>
<evidence type="ECO:0000256" key="1">
    <source>
        <dbReference type="SAM" id="Phobius"/>
    </source>
</evidence>
<dbReference type="RefSeq" id="WP_262066054.1">
    <property type="nucleotide sequence ID" value="NZ_JAMXOD010000009.1"/>
</dbReference>
<organism evidence="3 4">
    <name type="scientific">Aequitasia blattaphilus</name>
    <dbReference type="NCBI Taxonomy" id="2949332"/>
    <lineage>
        <taxon>Bacteria</taxon>
        <taxon>Bacillati</taxon>
        <taxon>Bacillota</taxon>
        <taxon>Clostridia</taxon>
        <taxon>Lachnospirales</taxon>
        <taxon>Lachnospiraceae</taxon>
        <taxon>Aequitasia</taxon>
    </lineage>
</organism>
<name>A0ABT1E8W2_9FIRM</name>
<dbReference type="Proteomes" id="UP001523566">
    <property type="component" value="Unassembled WGS sequence"/>
</dbReference>
<dbReference type="Gene3D" id="2.60.40.740">
    <property type="match status" value="5"/>
</dbReference>
<evidence type="ECO:0000259" key="2">
    <source>
        <dbReference type="Pfam" id="PF17998"/>
    </source>
</evidence>
<feature type="transmembrane region" description="Helical" evidence="1">
    <location>
        <begin position="1321"/>
        <end position="1339"/>
    </location>
</feature>
<dbReference type="NCBIfam" id="TIGR01451">
    <property type="entry name" value="B_ant_repeat"/>
    <property type="match status" value="1"/>
</dbReference>
<dbReference type="InterPro" id="IPR051172">
    <property type="entry name" value="Chlamydia_OmcB"/>
</dbReference>
<dbReference type="InterPro" id="IPR026466">
    <property type="entry name" value="Fim_isopep_form_D2_dom"/>
</dbReference>
<feature type="domain" description="Adhesin isopeptide-forming adherence" evidence="2">
    <location>
        <begin position="326"/>
        <end position="453"/>
    </location>
</feature>
<keyword evidence="4" id="KW-1185">Reference proteome</keyword>
<dbReference type="InterPro" id="IPR026345">
    <property type="entry name" value="Adh_isopep-form_adh_dom"/>
</dbReference>
<dbReference type="PANTHER" id="PTHR34819">
    <property type="entry name" value="LARGE CYSTEINE-RICH PERIPLASMIC PROTEIN OMCB"/>
    <property type="match status" value="1"/>
</dbReference>
<proteinExistence type="predicted"/>
<dbReference type="Pfam" id="PF17998">
    <property type="entry name" value="AgI_II_C2"/>
    <property type="match status" value="1"/>
</dbReference>